<dbReference type="PANTHER" id="PTHR24372">
    <property type="entry name" value="GLYCOPROTEIN HORMONE RECEPTOR"/>
    <property type="match status" value="1"/>
</dbReference>
<keyword evidence="7" id="KW-0675">Receptor</keyword>
<accession>A0ABM1VXN0</accession>
<comment type="similarity">
    <text evidence="7">Belongs to the G-protein coupled receptor 1 family.</text>
</comment>
<evidence type="ECO:0000256" key="2">
    <source>
        <dbReference type="ARBA" id="ARBA00022614"/>
    </source>
</evidence>
<gene>
    <name evidence="12" type="primary">LOC118477179</name>
</gene>
<evidence type="ECO:0000256" key="4">
    <source>
        <dbReference type="ARBA" id="ARBA00022737"/>
    </source>
</evidence>
<dbReference type="SUPFAM" id="SSF81321">
    <property type="entry name" value="Family A G protein-coupled receptor-like"/>
    <property type="match status" value="1"/>
</dbReference>
<feature type="domain" description="G-protein coupled receptors family 1 profile" evidence="10">
    <location>
        <begin position="1"/>
        <end position="232"/>
    </location>
</feature>
<dbReference type="InterPro" id="IPR000276">
    <property type="entry name" value="GPCR_Rhodpsn"/>
</dbReference>
<evidence type="ECO:0000256" key="3">
    <source>
        <dbReference type="ARBA" id="ARBA00022692"/>
    </source>
</evidence>
<evidence type="ECO:0000313" key="11">
    <source>
        <dbReference type="Proteomes" id="UP000694888"/>
    </source>
</evidence>
<evidence type="ECO:0000313" key="12">
    <source>
        <dbReference type="RefSeq" id="XP_035827173.1"/>
    </source>
</evidence>
<keyword evidence="11" id="KW-1185">Reference proteome</keyword>
<feature type="transmembrane region" description="Helical" evidence="9">
    <location>
        <begin position="215"/>
        <end position="237"/>
    </location>
</feature>
<keyword evidence="3 7" id="KW-0812">Transmembrane</keyword>
<evidence type="ECO:0000256" key="9">
    <source>
        <dbReference type="SAM" id="Phobius"/>
    </source>
</evidence>
<dbReference type="PROSITE" id="PS50262">
    <property type="entry name" value="G_PROTEIN_RECEP_F1_2"/>
    <property type="match status" value="1"/>
</dbReference>
<dbReference type="PRINTS" id="PR00237">
    <property type="entry name" value="GPCRRHODOPSN"/>
</dbReference>
<keyword evidence="7" id="KW-0807">Transducer</keyword>
<dbReference type="PROSITE" id="PS00237">
    <property type="entry name" value="G_PROTEIN_RECEP_F1_1"/>
    <property type="match status" value="1"/>
</dbReference>
<feature type="region of interest" description="Disordered" evidence="8">
    <location>
        <begin position="255"/>
        <end position="280"/>
    </location>
</feature>
<feature type="compositionally biased region" description="Low complexity" evidence="8">
    <location>
        <begin position="265"/>
        <end position="280"/>
    </location>
</feature>
<dbReference type="Pfam" id="PF00001">
    <property type="entry name" value="7tm_1"/>
    <property type="match status" value="1"/>
</dbReference>
<evidence type="ECO:0000256" key="8">
    <source>
        <dbReference type="SAM" id="MobiDB-lite"/>
    </source>
</evidence>
<proteinExistence type="inferred from homology"/>
<keyword evidence="6 9" id="KW-0472">Membrane</keyword>
<dbReference type="RefSeq" id="XP_035827173.1">
    <property type="nucleotide sequence ID" value="XM_035971280.1"/>
</dbReference>
<keyword evidence="4" id="KW-0677">Repeat</keyword>
<protein>
    <submittedName>
        <fullName evidence="12">G-protein coupled receptor GRL101-like</fullName>
    </submittedName>
</protein>
<dbReference type="PANTHER" id="PTHR24372:SF77">
    <property type="entry name" value="G-PROTEIN COUPLED RECEPTORS FAMILY 1 PROFILE DOMAIN-CONTAINING PROTEIN"/>
    <property type="match status" value="1"/>
</dbReference>
<dbReference type="InterPro" id="IPR017452">
    <property type="entry name" value="GPCR_Rhodpsn_7TM"/>
</dbReference>
<evidence type="ECO:0000256" key="7">
    <source>
        <dbReference type="RuleBase" id="RU000688"/>
    </source>
</evidence>
<name>A0ABM1VXN0_APLCA</name>
<dbReference type="GeneID" id="118477179"/>
<evidence type="ECO:0000256" key="6">
    <source>
        <dbReference type="ARBA" id="ARBA00023136"/>
    </source>
</evidence>
<dbReference type="Proteomes" id="UP000694888">
    <property type="component" value="Unplaced"/>
</dbReference>
<keyword evidence="5 9" id="KW-1133">Transmembrane helix</keyword>
<keyword evidence="7" id="KW-0297">G-protein coupled receptor</keyword>
<feature type="transmembrane region" description="Helical" evidence="9">
    <location>
        <begin position="123"/>
        <end position="148"/>
    </location>
</feature>
<feature type="transmembrane region" description="Helical" evidence="9">
    <location>
        <begin position="181"/>
        <end position="203"/>
    </location>
</feature>
<feature type="transmembrane region" description="Helical" evidence="9">
    <location>
        <begin position="72"/>
        <end position="95"/>
    </location>
</feature>
<comment type="subcellular location">
    <subcellularLocation>
        <location evidence="1">Membrane</location>
    </subcellularLocation>
</comment>
<sequence>MGLYLILIAGADVRFQGSYVWHEREWRMGTACKVAGFLSTCSSESSAIFIFLITLDRFLVIKFPFGQVRFSLPVLVVSCTVAWLIGLTIALLPLLPPFDHWVIYSTSGMCLGLPLTSEKTPGWQFSFLVFIVFNFFLFICIALGQFMIYRAMSNSMLQAVEGMGQLTERRRQQEFEIAKQLSLIAVSDFLCWFPIGVMGLMAISGQDIGGEVYAWSAVLVLPVNSALNPVLYTVPAVRKKWAEIKDKHLRRKFTRSKSDVRTTSKETCSTTRTTTADGRI</sequence>
<organism evidence="11 12">
    <name type="scientific">Aplysia californica</name>
    <name type="common">California sea hare</name>
    <dbReference type="NCBI Taxonomy" id="6500"/>
    <lineage>
        <taxon>Eukaryota</taxon>
        <taxon>Metazoa</taxon>
        <taxon>Spiralia</taxon>
        <taxon>Lophotrochozoa</taxon>
        <taxon>Mollusca</taxon>
        <taxon>Gastropoda</taxon>
        <taxon>Heterobranchia</taxon>
        <taxon>Euthyneura</taxon>
        <taxon>Tectipleura</taxon>
        <taxon>Aplysiida</taxon>
        <taxon>Aplysioidea</taxon>
        <taxon>Aplysiidae</taxon>
        <taxon>Aplysia</taxon>
    </lineage>
</organism>
<evidence type="ECO:0000256" key="5">
    <source>
        <dbReference type="ARBA" id="ARBA00022989"/>
    </source>
</evidence>
<dbReference type="Gene3D" id="1.20.1070.10">
    <property type="entry name" value="Rhodopsin 7-helix transmembrane proteins"/>
    <property type="match status" value="1"/>
</dbReference>
<reference evidence="12" key="1">
    <citation type="submission" date="2025-08" db="UniProtKB">
        <authorList>
            <consortium name="RefSeq"/>
        </authorList>
    </citation>
    <scope>IDENTIFICATION</scope>
</reference>
<evidence type="ECO:0000256" key="1">
    <source>
        <dbReference type="ARBA" id="ARBA00004370"/>
    </source>
</evidence>
<evidence type="ECO:0000259" key="10">
    <source>
        <dbReference type="PROSITE" id="PS50262"/>
    </source>
</evidence>
<keyword evidence="2" id="KW-0433">Leucine-rich repeat</keyword>